<name>A0A0A9F8E3_ARUDO</name>
<sequence length="38" mass="4264">MLLLEEITRPDDAAVVGVAIDEVVFFSCDFFSFPLFLP</sequence>
<dbReference type="EMBL" id="GBRH01188576">
    <property type="protein sequence ID" value="JAE09320.1"/>
    <property type="molecule type" value="Transcribed_RNA"/>
</dbReference>
<evidence type="ECO:0000313" key="1">
    <source>
        <dbReference type="EMBL" id="JAE09320.1"/>
    </source>
</evidence>
<dbReference type="AlphaFoldDB" id="A0A0A9F8E3"/>
<organism evidence="1">
    <name type="scientific">Arundo donax</name>
    <name type="common">Giant reed</name>
    <name type="synonym">Donax arundinaceus</name>
    <dbReference type="NCBI Taxonomy" id="35708"/>
    <lineage>
        <taxon>Eukaryota</taxon>
        <taxon>Viridiplantae</taxon>
        <taxon>Streptophyta</taxon>
        <taxon>Embryophyta</taxon>
        <taxon>Tracheophyta</taxon>
        <taxon>Spermatophyta</taxon>
        <taxon>Magnoliopsida</taxon>
        <taxon>Liliopsida</taxon>
        <taxon>Poales</taxon>
        <taxon>Poaceae</taxon>
        <taxon>PACMAD clade</taxon>
        <taxon>Arundinoideae</taxon>
        <taxon>Arundineae</taxon>
        <taxon>Arundo</taxon>
    </lineage>
</organism>
<reference evidence="1" key="2">
    <citation type="journal article" date="2015" name="Data Brief">
        <title>Shoot transcriptome of the giant reed, Arundo donax.</title>
        <authorList>
            <person name="Barrero R.A."/>
            <person name="Guerrero F.D."/>
            <person name="Moolhuijzen P."/>
            <person name="Goolsby J.A."/>
            <person name="Tidwell J."/>
            <person name="Bellgard S.E."/>
            <person name="Bellgard M.I."/>
        </authorList>
    </citation>
    <scope>NUCLEOTIDE SEQUENCE</scope>
    <source>
        <tissue evidence="1">Shoot tissue taken approximately 20 cm above the soil surface</tissue>
    </source>
</reference>
<proteinExistence type="predicted"/>
<reference evidence="1" key="1">
    <citation type="submission" date="2014-09" db="EMBL/GenBank/DDBJ databases">
        <authorList>
            <person name="Magalhaes I.L.F."/>
            <person name="Oliveira U."/>
            <person name="Santos F.R."/>
            <person name="Vidigal T.H.D.A."/>
            <person name="Brescovit A.D."/>
            <person name="Santos A.J."/>
        </authorList>
    </citation>
    <scope>NUCLEOTIDE SEQUENCE</scope>
    <source>
        <tissue evidence="1">Shoot tissue taken approximately 20 cm above the soil surface</tissue>
    </source>
</reference>
<protein>
    <submittedName>
        <fullName evidence="1">Uncharacterized protein</fullName>
    </submittedName>
</protein>
<accession>A0A0A9F8E3</accession>